<dbReference type="OrthoDB" id="117483at2"/>
<sequence>MDASRLFLIDKVEGYSMEFSRLVAMLRFTRITTLDEVRGLSIEQLDFRYEESANSIGMLLSHIAAIEKAYQIETFEGRYLTEEEIDSLNPALQLGPEARIYRDKPFEAYLKELEKARDKTLETFATLPDSWLYEQSMFWGGKPGNNYFKWFHVLEDELNHRGQIRILKKMYNLQSTM</sequence>
<protein>
    <submittedName>
        <fullName evidence="1">DUF664 domain-containing protein</fullName>
    </submittedName>
</protein>
<dbReference type="RefSeq" id="WP_138127254.1">
    <property type="nucleotide sequence ID" value="NZ_SWLG01000009.1"/>
</dbReference>
<dbReference type="SUPFAM" id="SSF109854">
    <property type="entry name" value="DinB/YfiT-like putative metalloenzymes"/>
    <property type="match status" value="1"/>
</dbReference>
<gene>
    <name evidence="1" type="ORF">FCL54_13795</name>
</gene>
<dbReference type="Proteomes" id="UP000308230">
    <property type="component" value="Unassembled WGS sequence"/>
</dbReference>
<dbReference type="EMBL" id="SWLG01000009">
    <property type="protein sequence ID" value="TLS36593.1"/>
    <property type="molecule type" value="Genomic_DNA"/>
</dbReference>
<evidence type="ECO:0000313" key="1">
    <source>
        <dbReference type="EMBL" id="TLS36593.1"/>
    </source>
</evidence>
<comment type="caution">
    <text evidence="1">The sequence shown here is derived from an EMBL/GenBank/DDBJ whole genome shotgun (WGS) entry which is preliminary data.</text>
</comment>
<reference evidence="1 2" key="1">
    <citation type="submission" date="2019-04" db="EMBL/GenBank/DDBJ databases">
        <title>Bacillus caeni sp. nov., a bacterium isolated from mangrove sediment.</title>
        <authorList>
            <person name="Huang H."/>
            <person name="Mo K."/>
            <person name="Hu Y."/>
        </authorList>
    </citation>
    <scope>NUCLEOTIDE SEQUENCE [LARGE SCALE GENOMIC DNA]</scope>
    <source>
        <strain evidence="1 2">HB172195</strain>
    </source>
</reference>
<dbReference type="InterPro" id="IPR034660">
    <property type="entry name" value="DinB/YfiT-like"/>
</dbReference>
<dbReference type="Pfam" id="PF04978">
    <property type="entry name" value="MST"/>
    <property type="match status" value="1"/>
</dbReference>
<name>A0A5R9F6Y3_9BACL</name>
<proteinExistence type="predicted"/>
<keyword evidence="2" id="KW-1185">Reference proteome</keyword>
<dbReference type="AlphaFoldDB" id="A0A5R9F6Y3"/>
<accession>A0A5R9F6Y3</accession>
<dbReference type="Gene3D" id="1.20.120.450">
    <property type="entry name" value="dinb family like domain"/>
    <property type="match status" value="1"/>
</dbReference>
<organism evidence="1 2">
    <name type="scientific">Exobacillus caeni</name>
    <dbReference type="NCBI Taxonomy" id="2574798"/>
    <lineage>
        <taxon>Bacteria</taxon>
        <taxon>Bacillati</taxon>
        <taxon>Bacillota</taxon>
        <taxon>Bacilli</taxon>
        <taxon>Bacillales</taxon>
        <taxon>Guptibacillaceae</taxon>
        <taxon>Exobacillus</taxon>
    </lineage>
</organism>
<evidence type="ECO:0000313" key="2">
    <source>
        <dbReference type="Proteomes" id="UP000308230"/>
    </source>
</evidence>
<dbReference type="InterPro" id="IPR007061">
    <property type="entry name" value="MST-like"/>
</dbReference>